<dbReference type="PANTHER" id="PTHR18895">
    <property type="entry name" value="HEMK METHYLTRANSFERASE"/>
    <property type="match status" value="1"/>
</dbReference>
<gene>
    <name evidence="5 8" type="primary">prmC</name>
    <name evidence="8" type="ORF">ABLG96_12315</name>
</gene>
<proteinExistence type="inferred from homology"/>
<evidence type="ECO:0000256" key="5">
    <source>
        <dbReference type="HAMAP-Rule" id="MF_02126"/>
    </source>
</evidence>
<feature type="binding site" evidence="5">
    <location>
        <position position="144"/>
    </location>
    <ligand>
        <name>S-adenosyl-L-methionine</name>
        <dbReference type="ChEBI" id="CHEBI:59789"/>
    </ligand>
</feature>
<dbReference type="HAMAP" id="MF_02126">
    <property type="entry name" value="RF_methyltr_PrmC"/>
    <property type="match status" value="1"/>
</dbReference>
<dbReference type="PANTHER" id="PTHR18895:SF74">
    <property type="entry name" value="MTRF1L RELEASE FACTOR GLUTAMINE METHYLTRANSFERASE"/>
    <property type="match status" value="1"/>
</dbReference>
<keyword evidence="3 5" id="KW-0949">S-adenosyl-L-methionine</keyword>
<protein>
    <recommendedName>
        <fullName evidence="5">Release factor glutamine methyltransferase</fullName>
        <shortName evidence="5">RF MTase</shortName>
        <ecNumber evidence="5">2.1.1.297</ecNumber>
    </recommendedName>
    <alternativeName>
        <fullName evidence="5">N5-glutamine methyltransferase PrmC</fullName>
    </alternativeName>
    <alternativeName>
        <fullName evidence="5">Protein-(glutamine-N5) MTase PrmC</fullName>
    </alternativeName>
    <alternativeName>
        <fullName evidence="5">Protein-glutamine N-methyltransferase PrmC</fullName>
    </alternativeName>
</protein>
<dbReference type="NCBIfam" id="TIGR00536">
    <property type="entry name" value="hemK_fam"/>
    <property type="match status" value="1"/>
</dbReference>
<evidence type="ECO:0000256" key="4">
    <source>
        <dbReference type="ARBA" id="ARBA00048391"/>
    </source>
</evidence>
<dbReference type="Pfam" id="PF05175">
    <property type="entry name" value="MTS"/>
    <property type="match status" value="1"/>
</dbReference>
<feature type="domain" description="Methyltransferase small" evidence="6">
    <location>
        <begin position="113"/>
        <end position="198"/>
    </location>
</feature>
<organism evidence="8">
    <name type="scientific">Nakamurella sp. A5-74</name>
    <dbReference type="NCBI Taxonomy" id="3158264"/>
    <lineage>
        <taxon>Bacteria</taxon>
        <taxon>Bacillati</taxon>
        <taxon>Actinomycetota</taxon>
        <taxon>Actinomycetes</taxon>
        <taxon>Nakamurellales</taxon>
        <taxon>Nakamurellaceae</taxon>
        <taxon>Nakamurella</taxon>
    </lineage>
</organism>
<sequence>MKRQPLRVVIRQAAQELEAAGVPTPQVDAEELAAWILGVGRTRLGLQPLVEPEWVEHYRTVIARRAQRIPLQHIIGEVQLGLATIQVGPGVFIPRPETELLVDWALRAVKDVSAPLVVDLCSGSGAIALAVSAARPDARVVAVERDPNALAWARRNLERHLERGGTPIDLRGGDIADERVTYDLAGQADLVLSNPPYVPNATPVEPEVSQHDPAVAVFGGADGLDVIRVLVPIAAGLLRTGGLLGIEHDDTQRASVPSILQQRRVLADVQDHTDLAGRPRFVTAQRVSLGIDHSRPF</sequence>
<dbReference type="InterPro" id="IPR029063">
    <property type="entry name" value="SAM-dependent_MTases_sf"/>
</dbReference>
<evidence type="ECO:0000259" key="6">
    <source>
        <dbReference type="Pfam" id="PF05175"/>
    </source>
</evidence>
<evidence type="ECO:0000259" key="7">
    <source>
        <dbReference type="Pfam" id="PF17827"/>
    </source>
</evidence>
<evidence type="ECO:0000313" key="8">
    <source>
        <dbReference type="EMBL" id="XCG62066.1"/>
    </source>
</evidence>
<keyword evidence="1 5" id="KW-0489">Methyltransferase</keyword>
<comment type="catalytic activity">
    <reaction evidence="4 5">
        <text>L-glutaminyl-[peptide chain release factor] + S-adenosyl-L-methionine = N(5)-methyl-L-glutaminyl-[peptide chain release factor] + S-adenosyl-L-homocysteine + H(+)</text>
        <dbReference type="Rhea" id="RHEA:42896"/>
        <dbReference type="Rhea" id="RHEA-COMP:10271"/>
        <dbReference type="Rhea" id="RHEA-COMP:10272"/>
        <dbReference type="ChEBI" id="CHEBI:15378"/>
        <dbReference type="ChEBI" id="CHEBI:30011"/>
        <dbReference type="ChEBI" id="CHEBI:57856"/>
        <dbReference type="ChEBI" id="CHEBI:59789"/>
        <dbReference type="ChEBI" id="CHEBI:61891"/>
        <dbReference type="EC" id="2.1.1.297"/>
    </reaction>
</comment>
<dbReference type="Gene3D" id="3.40.50.150">
    <property type="entry name" value="Vaccinia Virus protein VP39"/>
    <property type="match status" value="1"/>
</dbReference>
<dbReference type="AlphaFoldDB" id="A0AAU8DLG7"/>
<comment type="similarity">
    <text evidence="5">Belongs to the protein N5-glutamine methyltransferase family. PrmC subfamily.</text>
</comment>
<feature type="binding site" evidence="5">
    <location>
        <position position="194"/>
    </location>
    <ligand>
        <name>S-adenosyl-L-methionine</name>
        <dbReference type="ChEBI" id="CHEBI:59789"/>
    </ligand>
</feature>
<keyword evidence="2 5" id="KW-0808">Transferase</keyword>
<dbReference type="CDD" id="cd02440">
    <property type="entry name" value="AdoMet_MTases"/>
    <property type="match status" value="1"/>
</dbReference>
<dbReference type="GO" id="GO:0102559">
    <property type="term" value="F:peptide chain release factor N(5)-glutamine methyltransferase activity"/>
    <property type="evidence" value="ECO:0007669"/>
    <property type="project" value="UniProtKB-EC"/>
</dbReference>
<comment type="function">
    <text evidence="5">Methylates the class 1 translation termination release factors RF1/PrfA and RF2/PrfB on the glutamine residue of the universally conserved GGQ motif.</text>
</comment>
<dbReference type="GO" id="GO:0032259">
    <property type="term" value="P:methylation"/>
    <property type="evidence" value="ECO:0007669"/>
    <property type="project" value="UniProtKB-KW"/>
</dbReference>
<comment type="caution">
    <text evidence="5">Lacks conserved residue(s) required for the propagation of feature annotation.</text>
</comment>
<reference evidence="8" key="1">
    <citation type="submission" date="2024-05" db="EMBL/GenBank/DDBJ databases">
        <authorList>
            <person name="Cai S.Y."/>
            <person name="Jin L.M."/>
            <person name="Li H.R."/>
        </authorList>
    </citation>
    <scope>NUCLEOTIDE SEQUENCE</scope>
    <source>
        <strain evidence="8">A5-74</strain>
    </source>
</reference>
<feature type="binding site" evidence="5">
    <location>
        <begin position="194"/>
        <end position="197"/>
    </location>
    <ligand>
        <name>substrate</name>
    </ligand>
</feature>
<dbReference type="Gene3D" id="1.10.8.10">
    <property type="entry name" value="DNA helicase RuvA subunit, C-terminal domain"/>
    <property type="match status" value="1"/>
</dbReference>
<dbReference type="PROSITE" id="PS00092">
    <property type="entry name" value="N6_MTASE"/>
    <property type="match status" value="1"/>
</dbReference>
<dbReference type="InterPro" id="IPR050320">
    <property type="entry name" value="N5-glutamine_MTase"/>
</dbReference>
<name>A0AAU8DLG7_9ACTN</name>
<evidence type="ECO:0000256" key="1">
    <source>
        <dbReference type="ARBA" id="ARBA00022603"/>
    </source>
</evidence>
<dbReference type="InterPro" id="IPR004556">
    <property type="entry name" value="HemK-like"/>
</dbReference>
<dbReference type="InterPro" id="IPR007848">
    <property type="entry name" value="Small_mtfrase_dom"/>
</dbReference>
<accession>A0AAU8DLG7</accession>
<dbReference type="InterPro" id="IPR002052">
    <property type="entry name" value="DNA_methylase_N6_adenine_CS"/>
</dbReference>
<dbReference type="SUPFAM" id="SSF53335">
    <property type="entry name" value="S-adenosyl-L-methionine-dependent methyltransferases"/>
    <property type="match status" value="1"/>
</dbReference>
<dbReference type="EMBL" id="CP159218">
    <property type="protein sequence ID" value="XCG62066.1"/>
    <property type="molecule type" value="Genomic_DNA"/>
</dbReference>
<dbReference type="EC" id="2.1.1.297" evidence="5"/>
<dbReference type="InterPro" id="IPR019874">
    <property type="entry name" value="RF_methyltr_PrmC"/>
</dbReference>
<dbReference type="InterPro" id="IPR040758">
    <property type="entry name" value="PrmC_N"/>
</dbReference>
<dbReference type="GO" id="GO:0003676">
    <property type="term" value="F:nucleic acid binding"/>
    <property type="evidence" value="ECO:0007669"/>
    <property type="project" value="InterPro"/>
</dbReference>
<evidence type="ECO:0000256" key="3">
    <source>
        <dbReference type="ARBA" id="ARBA00022691"/>
    </source>
</evidence>
<dbReference type="NCBIfam" id="TIGR03534">
    <property type="entry name" value="RF_mod_PrmC"/>
    <property type="match status" value="1"/>
</dbReference>
<feature type="domain" description="Release factor glutamine methyltransferase N-terminal" evidence="7">
    <location>
        <begin position="10"/>
        <end position="76"/>
    </location>
</feature>
<evidence type="ECO:0000256" key="2">
    <source>
        <dbReference type="ARBA" id="ARBA00022679"/>
    </source>
</evidence>
<dbReference type="RefSeq" id="WP_353647681.1">
    <property type="nucleotide sequence ID" value="NZ_CP159218.1"/>
</dbReference>
<dbReference type="Pfam" id="PF17827">
    <property type="entry name" value="PrmC_N"/>
    <property type="match status" value="1"/>
</dbReference>